<dbReference type="Proteomes" id="UP000538292">
    <property type="component" value="Unassembled WGS sequence"/>
</dbReference>
<comment type="caution">
    <text evidence="2">The sequence shown here is derived from an EMBL/GenBank/DDBJ whole genome shotgun (WGS) entry which is preliminary data.</text>
</comment>
<dbReference type="AlphaFoldDB" id="A0A7W1XS13"/>
<feature type="compositionally biased region" description="Basic and acidic residues" evidence="1">
    <location>
        <begin position="1"/>
        <end position="13"/>
    </location>
</feature>
<protein>
    <submittedName>
        <fullName evidence="2">Uncharacterized protein</fullName>
    </submittedName>
</protein>
<feature type="region of interest" description="Disordered" evidence="1">
    <location>
        <begin position="1"/>
        <end position="26"/>
    </location>
</feature>
<name>A0A7W1XS13_9BACL</name>
<reference evidence="2 3" key="1">
    <citation type="submission" date="2020-07" db="EMBL/GenBank/DDBJ databases">
        <title>Thermoactinomyces phylogeny.</title>
        <authorList>
            <person name="Dunlap C."/>
        </authorList>
    </citation>
    <scope>NUCLEOTIDE SEQUENCE [LARGE SCALE GENOMIC DNA]</scope>
    <source>
        <strain evidence="2 3">AMNI-1</strain>
    </source>
</reference>
<dbReference type="EMBL" id="JACEOL010000026">
    <property type="protein sequence ID" value="MBA4602233.1"/>
    <property type="molecule type" value="Genomic_DNA"/>
</dbReference>
<evidence type="ECO:0000313" key="3">
    <source>
        <dbReference type="Proteomes" id="UP000538292"/>
    </source>
</evidence>
<evidence type="ECO:0000256" key="1">
    <source>
        <dbReference type="SAM" id="MobiDB-lite"/>
    </source>
</evidence>
<gene>
    <name evidence="2" type="ORF">H2C83_07870</name>
</gene>
<keyword evidence="3" id="KW-1185">Reference proteome</keyword>
<sequence>MSNKAGKSEKEKAGVTNPRKPASIHSWRKARVPNLHAVKPHFIGLSPDFQFVP</sequence>
<dbReference type="RefSeq" id="WP_181739550.1">
    <property type="nucleotide sequence ID" value="NZ_JACEOL010000026.1"/>
</dbReference>
<proteinExistence type="predicted"/>
<evidence type="ECO:0000313" key="2">
    <source>
        <dbReference type="EMBL" id="MBA4602233.1"/>
    </source>
</evidence>
<accession>A0A7W1XS13</accession>
<organism evidence="2 3">
    <name type="scientific">Thermoactinomyces mirandus</name>
    <dbReference type="NCBI Taxonomy" id="2756294"/>
    <lineage>
        <taxon>Bacteria</taxon>
        <taxon>Bacillati</taxon>
        <taxon>Bacillota</taxon>
        <taxon>Bacilli</taxon>
        <taxon>Bacillales</taxon>
        <taxon>Thermoactinomycetaceae</taxon>
        <taxon>Thermoactinomyces</taxon>
    </lineage>
</organism>